<sequence length="40" mass="4285">MACSENSDLNTEPNNAQQSVKMNPIVASKKENPSKIGVLP</sequence>
<dbReference type="RefSeq" id="WP_269311243.1">
    <property type="nucleotide sequence ID" value="NZ_CP114052.1"/>
</dbReference>
<name>A0ABY7JMG2_9FIRM</name>
<protein>
    <submittedName>
        <fullName evidence="2">Uncharacterized protein</fullName>
    </submittedName>
</protein>
<evidence type="ECO:0000313" key="2">
    <source>
        <dbReference type="EMBL" id="WAW14546.1"/>
    </source>
</evidence>
<gene>
    <name evidence="2" type="ORF">O0R46_08065</name>
</gene>
<feature type="compositionally biased region" description="Polar residues" evidence="1">
    <location>
        <begin position="1"/>
        <end position="21"/>
    </location>
</feature>
<proteinExistence type="predicted"/>
<evidence type="ECO:0000256" key="1">
    <source>
        <dbReference type="SAM" id="MobiDB-lite"/>
    </source>
</evidence>
<organism evidence="2 3">
    <name type="scientific">Peptostreptococcus equinus</name>
    <dbReference type="NCBI Taxonomy" id="3003601"/>
    <lineage>
        <taxon>Bacteria</taxon>
        <taxon>Bacillati</taxon>
        <taxon>Bacillota</taxon>
        <taxon>Clostridia</taxon>
        <taxon>Peptostreptococcales</taxon>
        <taxon>Peptostreptococcaceae</taxon>
        <taxon>Peptostreptococcus</taxon>
    </lineage>
</organism>
<dbReference type="Proteomes" id="UP001164187">
    <property type="component" value="Chromosome"/>
</dbReference>
<keyword evidence="3" id="KW-1185">Reference proteome</keyword>
<dbReference type="EMBL" id="CP114052">
    <property type="protein sequence ID" value="WAW14546.1"/>
    <property type="molecule type" value="Genomic_DNA"/>
</dbReference>
<evidence type="ECO:0000313" key="3">
    <source>
        <dbReference type="Proteomes" id="UP001164187"/>
    </source>
</evidence>
<feature type="region of interest" description="Disordered" evidence="1">
    <location>
        <begin position="1"/>
        <end position="40"/>
    </location>
</feature>
<accession>A0ABY7JMG2</accession>
<reference evidence="2" key="1">
    <citation type="submission" date="2022-12" db="EMBL/GenBank/DDBJ databases">
        <title>Peptostreptococcus.</title>
        <authorList>
            <person name="Lee S.H."/>
        </authorList>
    </citation>
    <scope>NUCLEOTIDE SEQUENCE</scope>
    <source>
        <strain evidence="2">CBA3647</strain>
    </source>
</reference>